<reference evidence="3" key="1">
    <citation type="journal article" date="2020" name="Stud. Mycol.">
        <title>101 Dothideomycetes genomes: a test case for predicting lifestyles and emergence of pathogens.</title>
        <authorList>
            <person name="Haridas S."/>
            <person name="Albert R."/>
            <person name="Binder M."/>
            <person name="Bloem J."/>
            <person name="Labutti K."/>
            <person name="Salamov A."/>
            <person name="Andreopoulos B."/>
            <person name="Baker S."/>
            <person name="Barry K."/>
            <person name="Bills G."/>
            <person name="Bluhm B."/>
            <person name="Cannon C."/>
            <person name="Castanera R."/>
            <person name="Culley D."/>
            <person name="Daum C."/>
            <person name="Ezra D."/>
            <person name="Gonzalez J."/>
            <person name="Henrissat B."/>
            <person name="Kuo A."/>
            <person name="Liang C."/>
            <person name="Lipzen A."/>
            <person name="Lutzoni F."/>
            <person name="Magnuson J."/>
            <person name="Mondo S."/>
            <person name="Nolan M."/>
            <person name="Ohm R."/>
            <person name="Pangilinan J."/>
            <person name="Park H.-J."/>
            <person name="Ramirez L."/>
            <person name="Alfaro M."/>
            <person name="Sun H."/>
            <person name="Tritt A."/>
            <person name="Yoshinaga Y."/>
            <person name="Zwiers L.-H."/>
            <person name="Turgeon B."/>
            <person name="Goodwin S."/>
            <person name="Spatafora J."/>
            <person name="Crous P."/>
            <person name="Grigoriev I."/>
        </authorList>
    </citation>
    <scope>NUCLEOTIDE SEQUENCE</scope>
    <source>
        <strain evidence="3">CBS 116435</strain>
    </source>
</reference>
<feature type="region of interest" description="Disordered" evidence="1">
    <location>
        <begin position="154"/>
        <end position="199"/>
    </location>
</feature>
<evidence type="ECO:0000256" key="2">
    <source>
        <dbReference type="SAM" id="SignalP"/>
    </source>
</evidence>
<protein>
    <submittedName>
        <fullName evidence="3">Uncharacterized protein</fullName>
    </submittedName>
</protein>
<dbReference type="AlphaFoldDB" id="A0A9P4QH40"/>
<name>A0A9P4QH40_9PEZI</name>
<dbReference type="EMBL" id="MU003770">
    <property type="protein sequence ID" value="KAF2724781.1"/>
    <property type="molecule type" value="Genomic_DNA"/>
</dbReference>
<dbReference type="Proteomes" id="UP000799441">
    <property type="component" value="Unassembled WGS sequence"/>
</dbReference>
<keyword evidence="4" id="KW-1185">Reference proteome</keyword>
<proteinExistence type="predicted"/>
<sequence length="199" mass="21768">MHTILPIIAILALLSPAMVSSRVISWTPSPPPYQELTSHPIHPEDFISTEPSPSDPSFILDRAPSIGGFRADESSDAMTGDWFPPENHKQHHAIRKDDAFEASIEIVMNPLQTLSAVDSRKLVATSTARPNVTEVIPGSNAKPRGEADRLQFGNREKAEENQSEVAQPLPDATKYRPITSIKPPTPGWTGTLAHVPEQD</sequence>
<accession>A0A9P4QH40</accession>
<keyword evidence="2" id="KW-0732">Signal</keyword>
<feature type="chain" id="PRO_5040251698" evidence="2">
    <location>
        <begin position="22"/>
        <end position="199"/>
    </location>
</feature>
<evidence type="ECO:0000256" key="1">
    <source>
        <dbReference type="SAM" id="MobiDB-lite"/>
    </source>
</evidence>
<feature type="signal peptide" evidence="2">
    <location>
        <begin position="1"/>
        <end position="21"/>
    </location>
</feature>
<gene>
    <name evidence="3" type="ORF">K431DRAFT_300657</name>
</gene>
<organism evidence="3 4">
    <name type="scientific">Polychaeton citri CBS 116435</name>
    <dbReference type="NCBI Taxonomy" id="1314669"/>
    <lineage>
        <taxon>Eukaryota</taxon>
        <taxon>Fungi</taxon>
        <taxon>Dikarya</taxon>
        <taxon>Ascomycota</taxon>
        <taxon>Pezizomycotina</taxon>
        <taxon>Dothideomycetes</taxon>
        <taxon>Dothideomycetidae</taxon>
        <taxon>Capnodiales</taxon>
        <taxon>Capnodiaceae</taxon>
        <taxon>Polychaeton</taxon>
    </lineage>
</organism>
<evidence type="ECO:0000313" key="3">
    <source>
        <dbReference type="EMBL" id="KAF2724781.1"/>
    </source>
</evidence>
<evidence type="ECO:0000313" key="4">
    <source>
        <dbReference type="Proteomes" id="UP000799441"/>
    </source>
</evidence>
<comment type="caution">
    <text evidence="3">The sequence shown here is derived from an EMBL/GenBank/DDBJ whole genome shotgun (WGS) entry which is preliminary data.</text>
</comment>